<feature type="domain" description="Cyclin-like" evidence="5">
    <location>
        <begin position="10"/>
        <end position="98"/>
    </location>
</feature>
<reference evidence="7 8" key="1">
    <citation type="submission" date="2019-01" db="EMBL/GenBank/DDBJ databases">
        <title>Sequencing of cultivated peanut Arachis hypogaea provides insights into genome evolution and oil improvement.</title>
        <authorList>
            <person name="Chen X."/>
        </authorList>
    </citation>
    <scope>NUCLEOTIDE SEQUENCE [LARGE SCALE GENOMIC DNA]</scope>
    <source>
        <strain evidence="8">cv. Fuhuasheng</strain>
        <tissue evidence="7">Leaves</tissue>
    </source>
</reference>
<dbReference type="Pfam" id="PF02984">
    <property type="entry name" value="Cyclin_C"/>
    <property type="match status" value="1"/>
</dbReference>
<evidence type="ECO:0000256" key="2">
    <source>
        <dbReference type="ARBA" id="ARBA00022618"/>
    </source>
</evidence>
<evidence type="ECO:0000259" key="6">
    <source>
        <dbReference type="SMART" id="SM01332"/>
    </source>
</evidence>
<protein>
    <submittedName>
        <fullName evidence="7">Uncharacterized protein</fullName>
    </submittedName>
</protein>
<keyword evidence="8" id="KW-1185">Reference proteome</keyword>
<evidence type="ECO:0000313" key="8">
    <source>
        <dbReference type="Proteomes" id="UP000289738"/>
    </source>
</evidence>
<keyword evidence="4" id="KW-0131">Cell cycle</keyword>
<sequence length="121" mass="13920">MPFLQMKQLILWRRFVRAAQGVSETPSLQLECLTNYIAELSLLEYNMLCYAPSLIAASAIFLAKFILSPSTKPWNATLKHYTQYQPSDLCSCVRDLHRLCCNHPNSNLPAIREKYSQHKIC</sequence>
<evidence type="ECO:0000256" key="4">
    <source>
        <dbReference type="ARBA" id="ARBA00023306"/>
    </source>
</evidence>
<dbReference type="EMBL" id="SDMP01000004">
    <property type="protein sequence ID" value="RYR62798.1"/>
    <property type="molecule type" value="Genomic_DNA"/>
</dbReference>
<dbReference type="AlphaFoldDB" id="A0A445DHZ1"/>
<feature type="domain" description="Cyclin C-terminal" evidence="6">
    <location>
        <begin position="13"/>
        <end position="121"/>
    </location>
</feature>
<dbReference type="SUPFAM" id="SSF47954">
    <property type="entry name" value="Cyclin-like"/>
    <property type="match status" value="1"/>
</dbReference>
<dbReference type="Gene3D" id="1.10.472.10">
    <property type="entry name" value="Cyclin-like"/>
    <property type="match status" value="1"/>
</dbReference>
<evidence type="ECO:0000259" key="5">
    <source>
        <dbReference type="SMART" id="SM00385"/>
    </source>
</evidence>
<dbReference type="SMART" id="SM01332">
    <property type="entry name" value="Cyclin_C"/>
    <property type="match status" value="1"/>
</dbReference>
<dbReference type="SMART" id="SM00385">
    <property type="entry name" value="CYCLIN"/>
    <property type="match status" value="1"/>
</dbReference>
<dbReference type="Proteomes" id="UP000289738">
    <property type="component" value="Chromosome A04"/>
</dbReference>
<name>A0A445DHZ1_ARAHY</name>
<proteinExistence type="inferred from homology"/>
<accession>A0A445DHZ1</accession>
<gene>
    <name evidence="7" type="ORF">Ahy_A04g020551</name>
</gene>
<organism evidence="7 8">
    <name type="scientific">Arachis hypogaea</name>
    <name type="common">Peanut</name>
    <dbReference type="NCBI Taxonomy" id="3818"/>
    <lineage>
        <taxon>Eukaryota</taxon>
        <taxon>Viridiplantae</taxon>
        <taxon>Streptophyta</taxon>
        <taxon>Embryophyta</taxon>
        <taxon>Tracheophyta</taxon>
        <taxon>Spermatophyta</taxon>
        <taxon>Magnoliopsida</taxon>
        <taxon>eudicotyledons</taxon>
        <taxon>Gunneridae</taxon>
        <taxon>Pentapetalae</taxon>
        <taxon>rosids</taxon>
        <taxon>fabids</taxon>
        <taxon>Fabales</taxon>
        <taxon>Fabaceae</taxon>
        <taxon>Papilionoideae</taxon>
        <taxon>50 kb inversion clade</taxon>
        <taxon>dalbergioids sensu lato</taxon>
        <taxon>Dalbergieae</taxon>
        <taxon>Pterocarpus clade</taxon>
        <taxon>Arachis</taxon>
    </lineage>
</organism>
<dbReference type="InterPro" id="IPR036915">
    <property type="entry name" value="Cyclin-like_sf"/>
</dbReference>
<comment type="similarity">
    <text evidence="1">Belongs to the cyclin family. Cyclin AB subfamily.</text>
</comment>
<keyword evidence="2" id="KW-0132">Cell division</keyword>
<dbReference type="STRING" id="3818.A0A445DHZ1"/>
<dbReference type="GO" id="GO:0051301">
    <property type="term" value="P:cell division"/>
    <property type="evidence" value="ECO:0007669"/>
    <property type="project" value="UniProtKB-KW"/>
</dbReference>
<dbReference type="FunFam" id="1.10.472.10:FF:000013">
    <property type="entry name" value="Cyclin A1"/>
    <property type="match status" value="1"/>
</dbReference>
<dbReference type="InterPro" id="IPR004367">
    <property type="entry name" value="Cyclin_C-dom"/>
</dbReference>
<evidence type="ECO:0000256" key="1">
    <source>
        <dbReference type="ARBA" id="ARBA00006955"/>
    </source>
</evidence>
<comment type="caution">
    <text evidence="7">The sequence shown here is derived from an EMBL/GenBank/DDBJ whole genome shotgun (WGS) entry which is preliminary data.</text>
</comment>
<dbReference type="InterPro" id="IPR013763">
    <property type="entry name" value="Cyclin-like_dom"/>
</dbReference>
<keyword evidence="3" id="KW-0195">Cyclin</keyword>
<evidence type="ECO:0000256" key="3">
    <source>
        <dbReference type="ARBA" id="ARBA00023127"/>
    </source>
</evidence>
<evidence type="ECO:0000313" key="7">
    <source>
        <dbReference type="EMBL" id="RYR62798.1"/>
    </source>
</evidence>